<feature type="domain" description="DUF7726" evidence="2">
    <location>
        <begin position="36"/>
        <end position="99"/>
    </location>
</feature>
<dbReference type="PANTHER" id="PTHR42339:SF1">
    <property type="entry name" value="HISTONE H1"/>
    <property type="match status" value="1"/>
</dbReference>
<evidence type="ECO:0000259" key="2">
    <source>
        <dbReference type="Pfam" id="PF24852"/>
    </source>
</evidence>
<dbReference type="EMBL" id="KZ826325">
    <property type="protein sequence ID" value="PYI09898.1"/>
    <property type="molecule type" value="Genomic_DNA"/>
</dbReference>
<gene>
    <name evidence="3" type="ORF">BO78DRAFT_307717</name>
</gene>
<evidence type="ECO:0000313" key="4">
    <source>
        <dbReference type="Proteomes" id="UP000248423"/>
    </source>
</evidence>
<dbReference type="Pfam" id="PF24852">
    <property type="entry name" value="DUF7726"/>
    <property type="match status" value="2"/>
</dbReference>
<feature type="domain" description="DUF7726" evidence="2">
    <location>
        <begin position="150"/>
        <end position="230"/>
    </location>
</feature>
<reference evidence="3 4" key="1">
    <citation type="submission" date="2018-02" db="EMBL/GenBank/DDBJ databases">
        <title>The genomes of Aspergillus section Nigri reveals drivers in fungal speciation.</title>
        <authorList>
            <consortium name="DOE Joint Genome Institute"/>
            <person name="Vesth T.C."/>
            <person name="Nybo J."/>
            <person name="Theobald S."/>
            <person name="Brandl J."/>
            <person name="Frisvad J.C."/>
            <person name="Nielsen K.F."/>
            <person name="Lyhne E.K."/>
            <person name="Kogle M.E."/>
            <person name="Kuo A."/>
            <person name="Riley R."/>
            <person name="Clum A."/>
            <person name="Nolan M."/>
            <person name="Lipzen A."/>
            <person name="Salamov A."/>
            <person name="Henrissat B."/>
            <person name="Wiebenga A."/>
            <person name="De vries R.P."/>
            <person name="Grigoriev I.V."/>
            <person name="Mortensen U.H."/>
            <person name="Andersen M.R."/>
            <person name="Baker S.E."/>
        </authorList>
    </citation>
    <scope>NUCLEOTIDE SEQUENCE [LARGE SCALE GENOMIC DNA]</scope>
    <source>
        <strain evidence="3 4">CBS 121057</strain>
    </source>
</reference>
<proteinExistence type="predicted"/>
<dbReference type="AlphaFoldDB" id="A0A319ESD1"/>
<dbReference type="PANTHER" id="PTHR42339">
    <property type="entry name" value="HISTONE H1"/>
    <property type="match status" value="1"/>
</dbReference>
<evidence type="ECO:0000313" key="3">
    <source>
        <dbReference type="EMBL" id="PYI09898.1"/>
    </source>
</evidence>
<dbReference type="VEuPathDB" id="FungiDB:BO78DRAFT_307717"/>
<dbReference type="Proteomes" id="UP000248423">
    <property type="component" value="Unassembled WGS sequence"/>
</dbReference>
<keyword evidence="4" id="KW-1185">Reference proteome</keyword>
<organism evidence="3 4">
    <name type="scientific">Aspergillus sclerotiicarbonarius (strain CBS 121057 / IBT 28362)</name>
    <dbReference type="NCBI Taxonomy" id="1448318"/>
    <lineage>
        <taxon>Eukaryota</taxon>
        <taxon>Fungi</taxon>
        <taxon>Dikarya</taxon>
        <taxon>Ascomycota</taxon>
        <taxon>Pezizomycotina</taxon>
        <taxon>Eurotiomycetes</taxon>
        <taxon>Eurotiomycetidae</taxon>
        <taxon>Eurotiales</taxon>
        <taxon>Aspergillaceae</taxon>
        <taxon>Aspergillus</taxon>
        <taxon>Aspergillus subgen. Circumdati</taxon>
    </lineage>
</organism>
<feature type="region of interest" description="Disordered" evidence="1">
    <location>
        <begin position="1"/>
        <end position="41"/>
    </location>
</feature>
<sequence>MPRKRKSTNMDPEIATTGSDKENHTAAAPVQPSSSTKKTCDEVRKEIRNFIASGEMDAAEFQRALDVSPRSYSEFLNQEGTDKGARSATYRNAVKFFQDGRGVVPLAGVQPAAPAAPAAKGVAPAENPTPAPSFDVSAIHLDGDEDMKVPIFETCDVVRKKMKAHLRKPGVTQAGFLRDIAKAAFPQSVKRLNSKSMADFLSYKGPTTGSSGVIFYAAYVFFEKLRVRGDKPKNEFRLEMEKIWPKGFERDNPANGRLWCGPHERPWIDKYGRLQFR</sequence>
<name>A0A319ESD1_ASPSB</name>
<dbReference type="OrthoDB" id="2592504at2759"/>
<evidence type="ECO:0000256" key="1">
    <source>
        <dbReference type="SAM" id="MobiDB-lite"/>
    </source>
</evidence>
<accession>A0A319ESD1</accession>
<dbReference type="InterPro" id="IPR056143">
    <property type="entry name" value="DUF7726"/>
</dbReference>
<protein>
    <recommendedName>
        <fullName evidence="2">DUF7726 domain-containing protein</fullName>
    </recommendedName>
</protein>